<reference evidence="3" key="1">
    <citation type="submission" date="2022-10" db="EMBL/GenBank/DDBJ databases">
        <title>The complete genomes of actinobacterial strains from the NBC collection.</title>
        <authorList>
            <person name="Joergensen T.S."/>
            <person name="Alvarez Arevalo M."/>
            <person name="Sterndorff E.B."/>
            <person name="Faurdal D."/>
            <person name="Vuksanovic O."/>
            <person name="Mourched A.-S."/>
            <person name="Charusanti P."/>
            <person name="Shaw S."/>
            <person name="Blin K."/>
            <person name="Weber T."/>
        </authorList>
    </citation>
    <scope>NUCLEOTIDE SEQUENCE</scope>
    <source>
        <strain evidence="3">NBC_00008</strain>
    </source>
</reference>
<dbReference type="EMBL" id="CP108313">
    <property type="protein sequence ID" value="WTW73392.1"/>
    <property type="molecule type" value="Genomic_DNA"/>
</dbReference>
<feature type="region of interest" description="Disordered" evidence="1">
    <location>
        <begin position="56"/>
        <end position="91"/>
    </location>
</feature>
<evidence type="ECO:0000259" key="2">
    <source>
        <dbReference type="Pfam" id="PF14016"/>
    </source>
</evidence>
<proteinExistence type="predicted"/>
<accession>A0AAU2W0I0</accession>
<protein>
    <submittedName>
        <fullName evidence="3">DUF4232 domain-containing protein</fullName>
    </submittedName>
</protein>
<sequence>MGSLLRTTPSPSEQSLRSREKTTARRAGTRRPRLLVPVAAASIALVTAGCGAAASAGQPAASGSAADSVPAAHHHAAPSSSPPAAAAAGAPEVRRCTTKALGMSLGAADAGAGQIHYRLTFANKSGHSCTLQGFPGVSMIRRDGSVIGVPAEREGAPGKQTVIGAGRTAAVTLHTLNQGIKGSGCWREPDYLRVYPPGSKEALTLRTSGLRVCGDRFTTTAVTG</sequence>
<dbReference type="AlphaFoldDB" id="A0AAU2W0I0"/>
<feature type="region of interest" description="Disordered" evidence="1">
    <location>
        <begin position="1"/>
        <end position="31"/>
    </location>
</feature>
<evidence type="ECO:0000313" key="3">
    <source>
        <dbReference type="EMBL" id="WTW73392.1"/>
    </source>
</evidence>
<name>A0AAU2W0I0_9ACTN</name>
<dbReference type="InterPro" id="IPR025326">
    <property type="entry name" value="DUF4232"/>
</dbReference>
<feature type="domain" description="DUF4232" evidence="2">
    <location>
        <begin position="96"/>
        <end position="222"/>
    </location>
</feature>
<feature type="compositionally biased region" description="Polar residues" evidence="1">
    <location>
        <begin position="1"/>
        <end position="15"/>
    </location>
</feature>
<gene>
    <name evidence="3" type="ORF">OG398_36725</name>
</gene>
<evidence type="ECO:0000256" key="1">
    <source>
        <dbReference type="SAM" id="MobiDB-lite"/>
    </source>
</evidence>
<dbReference type="Pfam" id="PF14016">
    <property type="entry name" value="DUF4232"/>
    <property type="match status" value="1"/>
</dbReference>
<organism evidence="3">
    <name type="scientific">Streptomyces sp. NBC_00008</name>
    <dbReference type="NCBI Taxonomy" id="2903610"/>
    <lineage>
        <taxon>Bacteria</taxon>
        <taxon>Bacillati</taxon>
        <taxon>Actinomycetota</taxon>
        <taxon>Actinomycetes</taxon>
        <taxon>Kitasatosporales</taxon>
        <taxon>Streptomycetaceae</taxon>
        <taxon>Streptomyces</taxon>
    </lineage>
</organism>